<comment type="similarity">
    <text evidence="1">Belongs to the thioesterase family.</text>
</comment>
<dbReference type="Gene3D" id="3.40.50.1820">
    <property type="entry name" value="alpha/beta hydrolase"/>
    <property type="match status" value="1"/>
</dbReference>
<protein>
    <submittedName>
        <fullName evidence="4">Thioesterase domain-containing protein</fullName>
    </submittedName>
</protein>
<accession>A0ABV1ZSL0</accession>
<dbReference type="InterPro" id="IPR001031">
    <property type="entry name" value="Thioesterase"/>
</dbReference>
<dbReference type="SUPFAM" id="SSF53474">
    <property type="entry name" value="alpha/beta-Hydrolases"/>
    <property type="match status" value="1"/>
</dbReference>
<gene>
    <name evidence="4" type="ORF">ABUK86_07790</name>
</gene>
<feature type="region of interest" description="Disordered" evidence="2">
    <location>
        <begin position="255"/>
        <end position="289"/>
    </location>
</feature>
<dbReference type="EMBL" id="JBEQNB010000004">
    <property type="protein sequence ID" value="MES0833671.1"/>
    <property type="molecule type" value="Genomic_DNA"/>
</dbReference>
<evidence type="ECO:0000259" key="3">
    <source>
        <dbReference type="Pfam" id="PF00975"/>
    </source>
</evidence>
<reference evidence="4 5" key="1">
    <citation type="submission" date="2024-06" db="EMBL/GenBank/DDBJ databases">
        <authorList>
            <person name="Bataeva Y.V."/>
            <person name="Grigorian L.N."/>
            <person name="Solomentsev V.I."/>
        </authorList>
    </citation>
    <scope>NUCLEOTIDE SEQUENCE [LARGE SCALE GENOMIC DNA]</scope>
    <source>
        <strain evidence="5">SCPM-O-B-12605 (RCAM04882)</strain>
    </source>
</reference>
<feature type="domain" description="Thioesterase" evidence="3">
    <location>
        <begin position="24"/>
        <end position="246"/>
    </location>
</feature>
<dbReference type="PANTHER" id="PTHR11487:SF0">
    <property type="entry name" value="S-ACYL FATTY ACID SYNTHASE THIOESTERASE, MEDIUM CHAIN"/>
    <property type="match status" value="1"/>
</dbReference>
<dbReference type="PANTHER" id="PTHR11487">
    <property type="entry name" value="THIOESTERASE"/>
    <property type="match status" value="1"/>
</dbReference>
<evidence type="ECO:0000256" key="2">
    <source>
        <dbReference type="SAM" id="MobiDB-lite"/>
    </source>
</evidence>
<comment type="caution">
    <text evidence="4">The sequence shown here is derived from an EMBL/GenBank/DDBJ whole genome shotgun (WGS) entry which is preliminary data.</text>
</comment>
<dbReference type="RefSeq" id="WP_352983049.1">
    <property type="nucleotide sequence ID" value="NZ_JBEQNA010000005.1"/>
</dbReference>
<evidence type="ECO:0000256" key="1">
    <source>
        <dbReference type="ARBA" id="ARBA00007169"/>
    </source>
</evidence>
<dbReference type="Proteomes" id="UP001432401">
    <property type="component" value="Unassembled WGS sequence"/>
</dbReference>
<dbReference type="InterPro" id="IPR029058">
    <property type="entry name" value="AB_hydrolase_fold"/>
</dbReference>
<evidence type="ECO:0000313" key="4">
    <source>
        <dbReference type="EMBL" id="MES0833671.1"/>
    </source>
</evidence>
<feature type="compositionally biased region" description="Low complexity" evidence="2">
    <location>
        <begin position="260"/>
        <end position="283"/>
    </location>
</feature>
<proteinExistence type="inferred from homology"/>
<name>A0ABV1ZSL0_9ACTN</name>
<keyword evidence="5" id="KW-1185">Reference proteome</keyword>
<evidence type="ECO:0000313" key="5">
    <source>
        <dbReference type="Proteomes" id="UP001432401"/>
    </source>
</evidence>
<sequence length="289" mass="29838">MSAQGTTDASPLVRTRPVGSPEFRLFLLHHAGGAHTAFRGWGRRFPGGWDVCAVEAPGRGRLLHEPFAAGMGPLVDRLAGAVAPLTDVPFGVFGHSMGAAVGYELVRELAGSGTAEAAWLGMSGYPAPGPGADDDPRRLSSDELRARVGGLSGMPAEVLADDALWALFEPRMRADLALVRDWRAEGPPGPQPVPVTVFAGESDPVAGPELVRGWAGAAPRFQGLRCFPGSHFYLNRARDAVIGAITEEVALATAARGAEPVPSRAGAGPPAAGEAAVPAAPGPERARPS</sequence>
<organism evidence="4 5">
    <name type="scientific">Nocardiopsis tropica</name>
    <dbReference type="NCBI Taxonomy" id="109330"/>
    <lineage>
        <taxon>Bacteria</taxon>
        <taxon>Bacillati</taxon>
        <taxon>Actinomycetota</taxon>
        <taxon>Actinomycetes</taxon>
        <taxon>Streptosporangiales</taxon>
        <taxon>Nocardiopsidaceae</taxon>
        <taxon>Nocardiopsis</taxon>
    </lineage>
</organism>
<dbReference type="Pfam" id="PF00975">
    <property type="entry name" value="Thioesterase"/>
    <property type="match status" value="1"/>
</dbReference>
<dbReference type="InterPro" id="IPR012223">
    <property type="entry name" value="TEII"/>
</dbReference>